<dbReference type="GO" id="GO:0030490">
    <property type="term" value="P:maturation of SSU-rRNA"/>
    <property type="evidence" value="ECO:0007669"/>
    <property type="project" value="TreeGrafter"/>
</dbReference>
<dbReference type="InterPro" id="IPR007209">
    <property type="entry name" value="RNaseL-inhib-like_metal-bd_dom"/>
</dbReference>
<keyword evidence="3 6" id="KW-0698">rRNA processing</keyword>
<feature type="compositionally biased region" description="Low complexity" evidence="7">
    <location>
        <begin position="80"/>
        <end position="97"/>
    </location>
</feature>
<dbReference type="GO" id="GO:0106388">
    <property type="term" value="F:rRNA small subunit aminocarboxypropyltransferase activity"/>
    <property type="evidence" value="ECO:0007669"/>
    <property type="project" value="UniProtKB-EC"/>
</dbReference>
<dbReference type="HAMAP" id="MF_01116">
    <property type="entry name" value="TSR3"/>
    <property type="match status" value="1"/>
</dbReference>
<name>A0A2P2I712_9CRUS</name>
<evidence type="ECO:0000256" key="3">
    <source>
        <dbReference type="ARBA" id="ARBA00022552"/>
    </source>
</evidence>
<feature type="compositionally biased region" description="Basic and acidic residues" evidence="7">
    <location>
        <begin position="339"/>
        <end position="353"/>
    </location>
</feature>
<evidence type="ECO:0000256" key="7">
    <source>
        <dbReference type="SAM" id="MobiDB-lite"/>
    </source>
</evidence>
<comment type="caution">
    <text evidence="6">Lacks conserved residue(s) required for the propagation of feature annotation.</text>
</comment>
<feature type="binding site" evidence="6">
    <location>
        <position position="191"/>
    </location>
    <ligand>
        <name>S-adenosyl-L-methionine</name>
        <dbReference type="ChEBI" id="CHEBI:59789"/>
    </ligand>
</feature>
<feature type="domain" description="16S/18S rRNA aminocarboxypropyltransferase Tsr3 C-terminal" evidence="8">
    <location>
        <begin position="165"/>
        <end position="291"/>
    </location>
</feature>
<comment type="function">
    <text evidence="6">Aminocarboxypropyltransferase that catalyzes the aminocarboxypropyl transfer on pseudouridine in 18S rRNA. It constitutes the last step in biosynthesis of the hypermodified N1-methyl-N3-(3-amino-3-carboxypropyl) pseudouridine (m1acp3-Psi).</text>
</comment>
<comment type="catalytic activity">
    <reaction evidence="6">
        <text>an N(1)-methylpseudouridine in rRNA + S-adenosyl-L-methionine = N(1)-methyl-N(3)-[(3S)-3-amino-3-carboxypropyl]pseudouridine in rRNA + S-methyl-5'-thioadenosine + H(+)</text>
        <dbReference type="Rhea" id="RHEA:63296"/>
        <dbReference type="Rhea" id="RHEA-COMP:11634"/>
        <dbReference type="Rhea" id="RHEA-COMP:16310"/>
        <dbReference type="ChEBI" id="CHEBI:15378"/>
        <dbReference type="ChEBI" id="CHEBI:17509"/>
        <dbReference type="ChEBI" id="CHEBI:59789"/>
        <dbReference type="ChEBI" id="CHEBI:74890"/>
        <dbReference type="ChEBI" id="CHEBI:146234"/>
        <dbReference type="EC" id="2.5.1.157"/>
    </reaction>
</comment>
<comment type="similarity">
    <text evidence="6">Belongs to the TDD superfamily. TSR3 family.</text>
</comment>
<feature type="compositionally biased region" description="Basic and acidic residues" evidence="7">
    <location>
        <begin position="32"/>
        <end position="46"/>
    </location>
</feature>
<dbReference type="Pfam" id="PF04034">
    <property type="entry name" value="Ribo_biogen_C"/>
    <property type="match status" value="1"/>
</dbReference>
<evidence type="ECO:0000256" key="1">
    <source>
        <dbReference type="ARBA" id="ARBA00022490"/>
    </source>
</evidence>
<dbReference type="AlphaFoldDB" id="A0A2P2I712"/>
<feature type="region of interest" description="Disordered" evidence="7">
    <location>
        <begin position="295"/>
        <end position="353"/>
    </location>
</feature>
<dbReference type="EMBL" id="IACF01004223">
    <property type="protein sequence ID" value="LAB69817.1"/>
    <property type="molecule type" value="mRNA"/>
</dbReference>
<feature type="binding site" evidence="6">
    <location>
        <position position="214"/>
    </location>
    <ligand>
        <name>S-adenosyl-L-methionine</name>
        <dbReference type="ChEBI" id="CHEBI:59789"/>
    </ligand>
</feature>
<feature type="domain" description="RNase L inhibitor RLI-like possible metal-binding" evidence="9">
    <location>
        <begin position="128"/>
        <end position="160"/>
    </location>
</feature>
<accession>A0A2P2I712</accession>
<evidence type="ECO:0000256" key="5">
    <source>
        <dbReference type="ARBA" id="ARBA00022691"/>
    </source>
</evidence>
<organism evidence="10">
    <name type="scientific">Hirondellea gigas</name>
    <dbReference type="NCBI Taxonomy" id="1518452"/>
    <lineage>
        <taxon>Eukaryota</taxon>
        <taxon>Metazoa</taxon>
        <taxon>Ecdysozoa</taxon>
        <taxon>Arthropoda</taxon>
        <taxon>Crustacea</taxon>
        <taxon>Multicrustacea</taxon>
        <taxon>Malacostraca</taxon>
        <taxon>Eumalacostraca</taxon>
        <taxon>Peracarida</taxon>
        <taxon>Amphipoda</taxon>
        <taxon>Amphilochidea</taxon>
        <taxon>Lysianassida</taxon>
        <taxon>Lysianassidira</taxon>
        <taxon>Lysianassoidea</taxon>
        <taxon>Lysianassidae</taxon>
        <taxon>Hirondellea</taxon>
    </lineage>
</organism>
<feature type="compositionally biased region" description="Basic and acidic residues" evidence="7">
    <location>
        <begin position="56"/>
        <end position="79"/>
    </location>
</feature>
<proteinExistence type="evidence at transcript level"/>
<sequence>MGGGNRGSRGSSRGASSSSRGQGRNTRGARQTSDRRQHNSELEDHFLTQLSLSDSQRTHGADNKRDSKSKDARNARAADLDSSTTDSEATDTASETEGIPESEEGSDVESNNEETDDEYKEEFKVNFPVSMWDLNHCDPKKCSGRKLSRMKLIKTLRLGQSFPGVVLTPVGQKVVSPSDREYLLHYGAAVVDCSWARLNETPFKRMKAGHPRLLPFLVAANPINYGKPSKLSCVEALAAAMYICGEKETAEHYLGKFSWGHSFISLNKELLEEYAACSDSAGVIAAQKQYLERAHQEATAKRGEIDLPPSDSETDTDDEEEANIAVDRMGNSIVVPPTDAEHSAAGDNDQLHR</sequence>
<feature type="compositionally biased region" description="Basic and acidic residues" evidence="7">
    <location>
        <begin position="295"/>
        <end position="305"/>
    </location>
</feature>
<feature type="binding site" evidence="6">
    <location>
        <position position="143"/>
    </location>
    <ligand>
        <name>S-adenosyl-L-methionine</name>
        <dbReference type="ChEBI" id="CHEBI:59789"/>
    </ligand>
</feature>
<dbReference type="PANTHER" id="PTHR20426:SF0">
    <property type="entry name" value="18S RRNA AMINOCARBOXYPROPYLTRANSFERASE"/>
    <property type="match status" value="1"/>
</dbReference>
<keyword evidence="4 6" id="KW-0808">Transferase</keyword>
<evidence type="ECO:0000259" key="9">
    <source>
        <dbReference type="Pfam" id="PF04068"/>
    </source>
</evidence>
<evidence type="ECO:0000313" key="10">
    <source>
        <dbReference type="EMBL" id="LAB69817.1"/>
    </source>
</evidence>
<feature type="compositionally biased region" description="Acidic residues" evidence="7">
    <location>
        <begin position="98"/>
        <end position="119"/>
    </location>
</feature>
<keyword evidence="1" id="KW-0963">Cytoplasm</keyword>
<keyword evidence="5 6" id="KW-0949">S-adenosyl-L-methionine</keyword>
<evidence type="ECO:0000256" key="6">
    <source>
        <dbReference type="HAMAP-Rule" id="MF_03146"/>
    </source>
</evidence>
<dbReference type="PANTHER" id="PTHR20426">
    <property type="entry name" value="RIBOSOME BIOGENESIS PROTEIN TSR3 HOMOLOG"/>
    <property type="match status" value="1"/>
</dbReference>
<dbReference type="GO" id="GO:0000455">
    <property type="term" value="P:enzyme-directed rRNA pseudouridine synthesis"/>
    <property type="evidence" value="ECO:0007669"/>
    <property type="project" value="UniProtKB-UniRule"/>
</dbReference>
<dbReference type="Pfam" id="PF04068">
    <property type="entry name" value="Fer4_RLI"/>
    <property type="match status" value="1"/>
</dbReference>
<feature type="compositionally biased region" description="Low complexity" evidence="7">
    <location>
        <begin position="8"/>
        <end position="24"/>
    </location>
</feature>
<evidence type="ECO:0000259" key="8">
    <source>
        <dbReference type="Pfam" id="PF04034"/>
    </source>
</evidence>
<protein>
    <recommendedName>
        <fullName evidence="6">18S rRNA aminocarboxypropyltransferase</fullName>
        <ecNumber evidence="6">2.5.1.157</ecNumber>
    </recommendedName>
</protein>
<keyword evidence="2 6" id="KW-0690">Ribosome biogenesis</keyword>
<feature type="region of interest" description="Disordered" evidence="7">
    <location>
        <begin position="1"/>
        <end position="119"/>
    </location>
</feature>
<feature type="compositionally biased region" description="Acidic residues" evidence="7">
    <location>
        <begin position="312"/>
        <end position="322"/>
    </location>
</feature>
<evidence type="ECO:0000256" key="4">
    <source>
        <dbReference type="ARBA" id="ARBA00022679"/>
    </source>
</evidence>
<dbReference type="NCBIfam" id="NF002621">
    <property type="entry name" value="PRK02287.1"/>
    <property type="match status" value="1"/>
</dbReference>
<evidence type="ECO:0000256" key="2">
    <source>
        <dbReference type="ARBA" id="ARBA00022517"/>
    </source>
</evidence>
<dbReference type="EC" id="2.5.1.157" evidence="6"/>
<reference evidence="10" key="1">
    <citation type="journal article" date="2018" name="Biosci. Biotechnol. Biochem.">
        <title>Polysaccharide hydrolase of the hadal zone amphipods Hirondellea gigas.</title>
        <authorList>
            <person name="Kobayashi H."/>
            <person name="Nagahama T."/>
            <person name="Arai W."/>
            <person name="Sasagawa Y."/>
            <person name="Umeda M."/>
            <person name="Hayashi T."/>
            <person name="Nikaido I."/>
            <person name="Watanabe H."/>
            <person name="Oguri K."/>
            <person name="Kitazato H."/>
            <person name="Fujioka K."/>
            <person name="Kido Y."/>
            <person name="Takami H."/>
        </authorList>
    </citation>
    <scope>NUCLEOTIDE SEQUENCE</scope>
    <source>
        <tissue evidence="10">Whole body</tissue>
    </source>
</reference>
<dbReference type="InterPro" id="IPR007177">
    <property type="entry name" value="Tsr3_C"/>
</dbReference>
<dbReference type="GO" id="GO:1904047">
    <property type="term" value="F:S-adenosyl-L-methionine binding"/>
    <property type="evidence" value="ECO:0007669"/>
    <property type="project" value="UniProtKB-UniRule"/>
</dbReference>
<dbReference type="InterPro" id="IPR022968">
    <property type="entry name" value="Tsr3-like"/>
</dbReference>